<dbReference type="GO" id="GO:0016020">
    <property type="term" value="C:membrane"/>
    <property type="evidence" value="ECO:0007669"/>
    <property type="project" value="InterPro"/>
</dbReference>
<dbReference type="InterPro" id="IPR013783">
    <property type="entry name" value="Ig-like_fold"/>
</dbReference>
<dbReference type="CDD" id="cd11304">
    <property type="entry name" value="Cadherin_repeat"/>
    <property type="match status" value="1"/>
</dbReference>
<accession>A0A382PTP9</accession>
<evidence type="ECO:0000259" key="1">
    <source>
        <dbReference type="PROSITE" id="PS50268"/>
    </source>
</evidence>
<gene>
    <name evidence="2" type="ORF">METZ01_LOCUS329024</name>
</gene>
<dbReference type="SMART" id="SM00736">
    <property type="entry name" value="CADG"/>
    <property type="match status" value="2"/>
</dbReference>
<proteinExistence type="predicted"/>
<dbReference type="PROSITE" id="PS50268">
    <property type="entry name" value="CADHERIN_2"/>
    <property type="match status" value="1"/>
</dbReference>
<dbReference type="Pfam" id="PF05345">
    <property type="entry name" value="He_PIG"/>
    <property type="match status" value="1"/>
</dbReference>
<dbReference type="GO" id="GO:0005509">
    <property type="term" value="F:calcium ion binding"/>
    <property type="evidence" value="ECO:0007669"/>
    <property type="project" value="InterPro"/>
</dbReference>
<dbReference type="InterPro" id="IPR002126">
    <property type="entry name" value="Cadherin-like_dom"/>
</dbReference>
<dbReference type="SUPFAM" id="SSF49313">
    <property type="entry name" value="Cadherin-like"/>
    <property type="match status" value="2"/>
</dbReference>
<feature type="non-terminal residue" evidence="2">
    <location>
        <position position="1"/>
    </location>
</feature>
<sequence length="233" mass="24108">VTVTDPSGLTDTKTFTITVNDVTTHVAITNTVIDENDAGAIIGTLSAAIDDINATHEYTYTLSGTDAGSFEVVDGQLKLKDGIAANYEVQNSYSVTVTATDTGGLTTEETFTVSVNNLNDDPTLANAIADQSVDEDSALSFTVPADTFNDEDGDTLTYTATLSDSSALPSWLSFDASTQTFSGTPVNADVGDITIQVTASDGSTSVSDTFTLTVANTNDAPTLANAIADQSVD</sequence>
<evidence type="ECO:0000313" key="2">
    <source>
        <dbReference type="EMBL" id="SVC76170.1"/>
    </source>
</evidence>
<feature type="domain" description="Cadherin" evidence="1">
    <location>
        <begin position="24"/>
        <end position="124"/>
    </location>
</feature>
<dbReference type="InterPro" id="IPR015919">
    <property type="entry name" value="Cadherin-like_sf"/>
</dbReference>
<dbReference type="InterPro" id="IPR006644">
    <property type="entry name" value="Cadg"/>
</dbReference>
<organism evidence="2">
    <name type="scientific">marine metagenome</name>
    <dbReference type="NCBI Taxonomy" id="408172"/>
    <lineage>
        <taxon>unclassified sequences</taxon>
        <taxon>metagenomes</taxon>
        <taxon>ecological metagenomes</taxon>
    </lineage>
</organism>
<dbReference type="Gene3D" id="2.60.40.10">
    <property type="entry name" value="Immunoglobulins"/>
    <property type="match status" value="1"/>
</dbReference>
<dbReference type="Gene3D" id="2.60.40.60">
    <property type="entry name" value="Cadherins"/>
    <property type="match status" value="1"/>
</dbReference>
<dbReference type="EMBL" id="UINC01109383">
    <property type="protein sequence ID" value="SVC76170.1"/>
    <property type="molecule type" value="Genomic_DNA"/>
</dbReference>
<name>A0A382PTP9_9ZZZZ</name>
<dbReference type="GO" id="GO:0007156">
    <property type="term" value="P:homophilic cell adhesion via plasma membrane adhesion molecules"/>
    <property type="evidence" value="ECO:0007669"/>
    <property type="project" value="InterPro"/>
</dbReference>
<dbReference type="AlphaFoldDB" id="A0A382PTP9"/>
<reference evidence="2" key="1">
    <citation type="submission" date="2018-05" db="EMBL/GenBank/DDBJ databases">
        <authorList>
            <person name="Lanie J.A."/>
            <person name="Ng W.-L."/>
            <person name="Kazmierczak K.M."/>
            <person name="Andrzejewski T.M."/>
            <person name="Davidsen T.M."/>
            <person name="Wayne K.J."/>
            <person name="Tettelin H."/>
            <person name="Glass J.I."/>
            <person name="Rusch D."/>
            <person name="Podicherti R."/>
            <person name="Tsui H.-C.T."/>
            <person name="Winkler M.E."/>
        </authorList>
    </citation>
    <scope>NUCLEOTIDE SEQUENCE</scope>
</reference>
<feature type="non-terminal residue" evidence="2">
    <location>
        <position position="233"/>
    </location>
</feature>
<protein>
    <recommendedName>
        <fullName evidence="1">Cadherin domain-containing protein</fullName>
    </recommendedName>
</protein>